<dbReference type="EMBL" id="JACHZF010000011">
    <property type="protein sequence ID" value="MBB3330950.1"/>
    <property type="molecule type" value="Genomic_DNA"/>
</dbReference>
<evidence type="ECO:0000313" key="4">
    <source>
        <dbReference type="EMBL" id="MBB3330950.1"/>
    </source>
</evidence>
<dbReference type="NCBIfam" id="TIGR01518">
    <property type="entry name" value="g3p_cytidyltrns"/>
    <property type="match status" value="1"/>
</dbReference>
<sequence length="153" mass="17703">MTRVVITYGTFDMFHIGHLNLLRRISMLGDRLIVAVSTDEFNAGKGKRTLIPFEQRAEIVRNIRHVDEVIPEVSWEQKVEDVKRHEVSVFAMGDDWAGKFDFLSTHCEVVYLPRTEGVSTTELKRSLSRFCSVSREDILRAFDVIEQLRKDFG</sequence>
<reference evidence="4 5" key="1">
    <citation type="submission" date="2020-08" db="EMBL/GenBank/DDBJ databases">
        <title>Genomic Encyclopedia of Archaeal and Bacterial Type Strains, Phase II (KMG-II): from individual species to whole genera.</title>
        <authorList>
            <person name="Goeker M."/>
        </authorList>
    </citation>
    <scope>NUCLEOTIDE SEQUENCE [LARGE SCALE GENOMIC DNA]</scope>
    <source>
        <strain evidence="4 5">5AG</strain>
    </source>
</reference>
<organism evidence="4 5">
    <name type="scientific">Halomonas campaniensis</name>
    <dbReference type="NCBI Taxonomy" id="213554"/>
    <lineage>
        <taxon>Bacteria</taxon>
        <taxon>Pseudomonadati</taxon>
        <taxon>Pseudomonadota</taxon>
        <taxon>Gammaproteobacteria</taxon>
        <taxon>Oceanospirillales</taxon>
        <taxon>Halomonadaceae</taxon>
        <taxon>Halomonas</taxon>
    </lineage>
</organism>
<keyword evidence="5" id="KW-1185">Reference proteome</keyword>
<dbReference type="InterPro" id="IPR004821">
    <property type="entry name" value="Cyt_trans-like"/>
</dbReference>
<evidence type="ECO:0000256" key="1">
    <source>
        <dbReference type="ARBA" id="ARBA00022679"/>
    </source>
</evidence>
<dbReference type="GO" id="GO:0046872">
    <property type="term" value="F:metal ion binding"/>
    <property type="evidence" value="ECO:0007669"/>
    <property type="project" value="InterPro"/>
</dbReference>
<proteinExistence type="predicted"/>
<dbReference type="RefSeq" id="WP_183331107.1">
    <property type="nucleotide sequence ID" value="NZ_JACHZF010000011.1"/>
</dbReference>
<evidence type="ECO:0000313" key="5">
    <source>
        <dbReference type="Proteomes" id="UP000553442"/>
    </source>
</evidence>
<dbReference type="Pfam" id="PF01467">
    <property type="entry name" value="CTP_transf_like"/>
    <property type="match status" value="1"/>
</dbReference>
<gene>
    <name evidence="4" type="ORF">BDK63_001825</name>
</gene>
<dbReference type="GO" id="GO:0019350">
    <property type="term" value="P:teichoic acid biosynthetic process"/>
    <property type="evidence" value="ECO:0007669"/>
    <property type="project" value="InterPro"/>
</dbReference>
<evidence type="ECO:0000256" key="2">
    <source>
        <dbReference type="ARBA" id="ARBA00022695"/>
    </source>
</evidence>
<dbReference type="CDD" id="cd02171">
    <property type="entry name" value="G3P_Cytidylyltransferase"/>
    <property type="match status" value="1"/>
</dbReference>
<dbReference type="PANTHER" id="PTHR43793:SF1">
    <property type="entry name" value="FAD SYNTHASE"/>
    <property type="match status" value="1"/>
</dbReference>
<dbReference type="AlphaFoldDB" id="A0A7W5PAS6"/>
<evidence type="ECO:0000259" key="3">
    <source>
        <dbReference type="Pfam" id="PF01467"/>
    </source>
</evidence>
<dbReference type="InterPro" id="IPR006409">
    <property type="entry name" value="G3P_cytidylTrfase"/>
</dbReference>
<keyword evidence="1 4" id="KW-0808">Transferase</keyword>
<dbReference type="EC" id="2.7.7.39" evidence="4"/>
<protein>
    <submittedName>
        <fullName evidence="4">Glycerol-3-phosphate cytidylyltransferase</fullName>
        <ecNumber evidence="4">2.7.7.39</ecNumber>
    </submittedName>
</protein>
<dbReference type="GO" id="GO:0047348">
    <property type="term" value="F:glycerol-3-phosphate cytidylyltransferase activity"/>
    <property type="evidence" value="ECO:0007669"/>
    <property type="project" value="UniProtKB-EC"/>
</dbReference>
<dbReference type="SUPFAM" id="SSF52374">
    <property type="entry name" value="Nucleotidylyl transferase"/>
    <property type="match status" value="1"/>
</dbReference>
<dbReference type="PANTHER" id="PTHR43793">
    <property type="entry name" value="FAD SYNTHASE"/>
    <property type="match status" value="1"/>
</dbReference>
<dbReference type="InterPro" id="IPR050385">
    <property type="entry name" value="Archaeal_FAD_synthase"/>
</dbReference>
<dbReference type="NCBIfam" id="TIGR00125">
    <property type="entry name" value="cyt_tran_rel"/>
    <property type="match status" value="1"/>
</dbReference>
<dbReference type="Proteomes" id="UP000553442">
    <property type="component" value="Unassembled WGS sequence"/>
</dbReference>
<dbReference type="GO" id="GO:0005737">
    <property type="term" value="C:cytoplasm"/>
    <property type="evidence" value="ECO:0007669"/>
    <property type="project" value="InterPro"/>
</dbReference>
<feature type="domain" description="Cytidyltransferase-like" evidence="3">
    <location>
        <begin position="6"/>
        <end position="124"/>
    </location>
</feature>
<name>A0A7W5PAS6_9GAMM</name>
<keyword evidence="2 4" id="KW-0548">Nucleotidyltransferase</keyword>
<dbReference type="InterPro" id="IPR014729">
    <property type="entry name" value="Rossmann-like_a/b/a_fold"/>
</dbReference>
<comment type="caution">
    <text evidence="4">The sequence shown here is derived from an EMBL/GenBank/DDBJ whole genome shotgun (WGS) entry which is preliminary data.</text>
</comment>
<dbReference type="Gene3D" id="3.40.50.620">
    <property type="entry name" value="HUPs"/>
    <property type="match status" value="1"/>
</dbReference>
<accession>A0A7W5PAS6</accession>